<organism evidence="2 3">
    <name type="scientific">Robiginitalea biformata (strain ATCC BAA-864 / DSM 15991 / KCTC 12146 / HTCC2501)</name>
    <dbReference type="NCBI Taxonomy" id="313596"/>
    <lineage>
        <taxon>Bacteria</taxon>
        <taxon>Pseudomonadati</taxon>
        <taxon>Bacteroidota</taxon>
        <taxon>Flavobacteriia</taxon>
        <taxon>Flavobacteriales</taxon>
        <taxon>Flavobacteriaceae</taxon>
        <taxon>Robiginitalea</taxon>
    </lineage>
</organism>
<dbReference type="Proteomes" id="UP000009049">
    <property type="component" value="Chromosome"/>
</dbReference>
<reference evidence="2 3" key="1">
    <citation type="journal article" date="2009" name="J. Bacteriol.">
        <title>Complete genome sequence of Robiginitalea biformata HTCC2501.</title>
        <authorList>
            <person name="Oh H.M."/>
            <person name="Giovannoni S.J."/>
            <person name="Lee K."/>
            <person name="Ferriera S."/>
            <person name="Johnson J."/>
            <person name="Cho J.C."/>
        </authorList>
    </citation>
    <scope>NUCLEOTIDE SEQUENCE [LARGE SCALE GENOMIC DNA]</scope>
    <source>
        <strain evidence="3">ATCC BAA-864 / HTCC2501 / KCTC 12146</strain>
    </source>
</reference>
<dbReference type="STRING" id="313596.RB2501_14114"/>
<dbReference type="SUPFAM" id="SSF55729">
    <property type="entry name" value="Acyl-CoA N-acyltransferases (Nat)"/>
    <property type="match status" value="1"/>
</dbReference>
<protein>
    <recommendedName>
        <fullName evidence="1">BioF2-like acetyltransferase domain-containing protein</fullName>
    </recommendedName>
</protein>
<dbReference type="InterPro" id="IPR038740">
    <property type="entry name" value="BioF2-like_GNAT_dom"/>
</dbReference>
<proteinExistence type="predicted"/>
<dbReference type="AlphaFoldDB" id="A4CKS0"/>
<name>A4CKS0_ROBBH</name>
<dbReference type="HOGENOM" id="CLU_054565_0_0_10"/>
<dbReference type="eggNOG" id="COG5653">
    <property type="taxonomic scope" value="Bacteria"/>
</dbReference>
<evidence type="ECO:0000313" key="2">
    <source>
        <dbReference type="EMBL" id="EAR15469.1"/>
    </source>
</evidence>
<dbReference type="EMBL" id="CP001712">
    <property type="protein sequence ID" value="EAR15469.1"/>
    <property type="molecule type" value="Genomic_DNA"/>
</dbReference>
<keyword evidence="3" id="KW-1185">Reference proteome</keyword>
<accession>A4CKS0</accession>
<gene>
    <name evidence="2" type="ordered locus">RB2501_14114</name>
</gene>
<dbReference type="InterPro" id="IPR016181">
    <property type="entry name" value="Acyl_CoA_acyltransferase"/>
</dbReference>
<dbReference type="Pfam" id="PF13480">
    <property type="entry name" value="Acetyltransf_6"/>
    <property type="match status" value="1"/>
</dbReference>
<feature type="domain" description="BioF2-like acetyltransferase" evidence="1">
    <location>
        <begin position="125"/>
        <end position="273"/>
    </location>
</feature>
<dbReference type="KEGG" id="rbi:RB2501_14114"/>
<sequence>MSVNTNPFLTSTYTHVWLSHFHKGEQVFDFGFIRGLKFVKKPGKPLYVNCCGRDSKAMAYRLENHGVQQPRRKVFLIYDVPSNWPSPEASGKLRLKKSRQYPGFLCNLEKYESLDQYMAAHLSGKTRNKFRRYRRKLEADFDISYQTHTGPMERADFDLLFDRFHALLRKRFEQKQTVNNNLFEHEWRFYKDAAFAMLNDNHAALSVVYDKDQPIAFSLLLLKGPHAYDTLRTFDIAYASYRLGTVSIMALLEWCFRNGIDKLDFAKGYFSYKAQWANEAYHYDYHILYDPHSLYCRLWAGYLRVYYSLKQWLRDRRVNEKFHRVAFGMKKIIAFASP</sequence>
<dbReference type="RefSeq" id="WP_015754785.1">
    <property type="nucleotide sequence ID" value="NC_013222.1"/>
</dbReference>
<dbReference type="Gene3D" id="3.40.630.30">
    <property type="match status" value="1"/>
</dbReference>
<evidence type="ECO:0000313" key="3">
    <source>
        <dbReference type="Proteomes" id="UP000009049"/>
    </source>
</evidence>
<evidence type="ECO:0000259" key="1">
    <source>
        <dbReference type="Pfam" id="PF13480"/>
    </source>
</evidence>